<gene>
    <name evidence="2" type="ORF">H9728_03195</name>
</gene>
<sequence length="162" mass="18087">ALSADFCVSLFFFPLLFGALFFIGKRGKHLALTVAIGVLWCANMFYSFYLYSFFVVAPASPIHNLYFADACPNIVLWPVLYAAVLFGFRAEKGVRRPVGIVLRCLFLTVAVLSAGAGIYYLAAVEEGYAPVVAFFLMYGFSLLLFLTHFLTQDRMVTQNFDN</sequence>
<dbReference type="Proteomes" id="UP000824135">
    <property type="component" value="Unassembled WGS sequence"/>
</dbReference>
<keyword evidence="1" id="KW-1133">Transmembrane helix</keyword>
<organism evidence="2 3">
    <name type="scientific">Candidatus Borkfalkia excrementavium</name>
    <dbReference type="NCBI Taxonomy" id="2838505"/>
    <lineage>
        <taxon>Bacteria</taxon>
        <taxon>Bacillati</taxon>
        <taxon>Bacillota</taxon>
        <taxon>Clostridia</taxon>
        <taxon>Christensenellales</taxon>
        <taxon>Christensenellaceae</taxon>
        <taxon>Candidatus Borkfalkia</taxon>
    </lineage>
</organism>
<dbReference type="EMBL" id="DXCO01000025">
    <property type="protein sequence ID" value="HIY78029.1"/>
    <property type="molecule type" value="Genomic_DNA"/>
</dbReference>
<feature type="transmembrane region" description="Helical" evidence="1">
    <location>
        <begin position="30"/>
        <end position="54"/>
    </location>
</feature>
<name>A0A9D2CFM1_9FIRM</name>
<feature type="transmembrane region" description="Helical" evidence="1">
    <location>
        <begin position="6"/>
        <end position="23"/>
    </location>
</feature>
<feature type="non-terminal residue" evidence="2">
    <location>
        <position position="1"/>
    </location>
</feature>
<dbReference type="AlphaFoldDB" id="A0A9D2CFM1"/>
<keyword evidence="1" id="KW-0812">Transmembrane</keyword>
<protein>
    <submittedName>
        <fullName evidence="2">Uncharacterized protein</fullName>
    </submittedName>
</protein>
<evidence type="ECO:0000256" key="1">
    <source>
        <dbReference type="SAM" id="Phobius"/>
    </source>
</evidence>
<accession>A0A9D2CFM1</accession>
<comment type="caution">
    <text evidence="2">The sequence shown here is derived from an EMBL/GenBank/DDBJ whole genome shotgun (WGS) entry which is preliminary data.</text>
</comment>
<reference evidence="2" key="1">
    <citation type="journal article" date="2021" name="PeerJ">
        <title>Extensive microbial diversity within the chicken gut microbiome revealed by metagenomics and culture.</title>
        <authorList>
            <person name="Gilroy R."/>
            <person name="Ravi A."/>
            <person name="Getino M."/>
            <person name="Pursley I."/>
            <person name="Horton D.L."/>
            <person name="Alikhan N.F."/>
            <person name="Baker D."/>
            <person name="Gharbi K."/>
            <person name="Hall N."/>
            <person name="Watson M."/>
            <person name="Adriaenssens E.M."/>
            <person name="Foster-Nyarko E."/>
            <person name="Jarju S."/>
            <person name="Secka A."/>
            <person name="Antonio M."/>
            <person name="Oren A."/>
            <person name="Chaudhuri R.R."/>
            <person name="La Ragione R."/>
            <person name="Hildebrand F."/>
            <person name="Pallen M.J."/>
        </authorList>
    </citation>
    <scope>NUCLEOTIDE SEQUENCE</scope>
    <source>
        <strain evidence="2">CHK199-9574</strain>
    </source>
</reference>
<evidence type="ECO:0000313" key="3">
    <source>
        <dbReference type="Proteomes" id="UP000824135"/>
    </source>
</evidence>
<reference evidence="2" key="2">
    <citation type="submission" date="2021-04" db="EMBL/GenBank/DDBJ databases">
        <authorList>
            <person name="Gilroy R."/>
        </authorList>
    </citation>
    <scope>NUCLEOTIDE SEQUENCE</scope>
    <source>
        <strain evidence="2">CHK199-9574</strain>
    </source>
</reference>
<feature type="transmembrane region" description="Helical" evidence="1">
    <location>
        <begin position="100"/>
        <end position="122"/>
    </location>
</feature>
<feature type="transmembrane region" description="Helical" evidence="1">
    <location>
        <begin position="128"/>
        <end position="150"/>
    </location>
</feature>
<evidence type="ECO:0000313" key="2">
    <source>
        <dbReference type="EMBL" id="HIY78029.1"/>
    </source>
</evidence>
<feature type="transmembrane region" description="Helical" evidence="1">
    <location>
        <begin position="66"/>
        <end position="88"/>
    </location>
</feature>
<proteinExistence type="predicted"/>
<keyword evidence="1" id="KW-0472">Membrane</keyword>